<dbReference type="AlphaFoldDB" id="A0A562P2C4"/>
<gene>
    <name evidence="3" type="ORF">IQ26_02314</name>
</gene>
<protein>
    <submittedName>
        <fullName evidence="3">Glycosyl transferase family 11</fullName>
    </submittedName>
</protein>
<reference evidence="3 4" key="1">
    <citation type="journal article" date="2015" name="Stand. Genomic Sci.">
        <title>Genomic Encyclopedia of Bacterial and Archaeal Type Strains, Phase III: the genomes of soil and plant-associated and newly described type strains.</title>
        <authorList>
            <person name="Whitman W.B."/>
            <person name="Woyke T."/>
            <person name="Klenk H.P."/>
            <person name="Zhou Y."/>
            <person name="Lilburn T.G."/>
            <person name="Beck B.J."/>
            <person name="De Vos P."/>
            <person name="Vandamme P."/>
            <person name="Eisen J.A."/>
            <person name="Garrity G."/>
            <person name="Hugenholtz P."/>
            <person name="Kyrpides N.C."/>
        </authorList>
    </citation>
    <scope>NUCLEOTIDE SEQUENCE [LARGE SCALE GENOMIC DNA]</scope>
    <source>
        <strain evidence="3 4">CGMCC 1.2546</strain>
    </source>
</reference>
<dbReference type="RefSeq" id="WP_145716954.1">
    <property type="nucleotide sequence ID" value="NZ_BSPF01000084.1"/>
</dbReference>
<dbReference type="OrthoDB" id="9794601at2"/>
<organism evidence="3 4">
    <name type="scientific">Mesorhizobium tianshanense</name>
    <dbReference type="NCBI Taxonomy" id="39844"/>
    <lineage>
        <taxon>Bacteria</taxon>
        <taxon>Pseudomonadati</taxon>
        <taxon>Pseudomonadota</taxon>
        <taxon>Alphaproteobacteria</taxon>
        <taxon>Hyphomicrobiales</taxon>
        <taxon>Phyllobacteriaceae</taxon>
        <taxon>Mesorhizobium</taxon>
    </lineage>
</organism>
<proteinExistence type="predicted"/>
<dbReference type="GO" id="GO:0005975">
    <property type="term" value="P:carbohydrate metabolic process"/>
    <property type="evidence" value="ECO:0007669"/>
    <property type="project" value="InterPro"/>
</dbReference>
<dbReference type="EMBL" id="VLKT01000012">
    <property type="protein sequence ID" value="TWI38390.1"/>
    <property type="molecule type" value="Genomic_DNA"/>
</dbReference>
<evidence type="ECO:0000313" key="4">
    <source>
        <dbReference type="Proteomes" id="UP000317122"/>
    </source>
</evidence>
<name>A0A562P2C4_9HYPH</name>
<evidence type="ECO:0000256" key="1">
    <source>
        <dbReference type="ARBA" id="ARBA00022676"/>
    </source>
</evidence>
<evidence type="ECO:0000313" key="3">
    <source>
        <dbReference type="EMBL" id="TWI38390.1"/>
    </source>
</evidence>
<keyword evidence="4" id="KW-1185">Reference proteome</keyword>
<dbReference type="GO" id="GO:0016020">
    <property type="term" value="C:membrane"/>
    <property type="evidence" value="ECO:0007669"/>
    <property type="project" value="InterPro"/>
</dbReference>
<dbReference type="Pfam" id="PF01531">
    <property type="entry name" value="Glyco_transf_11"/>
    <property type="match status" value="1"/>
</dbReference>
<accession>A0A562P2C4</accession>
<dbReference type="PANTHER" id="PTHR11927">
    <property type="entry name" value="GALACTOSIDE 2-L-FUCOSYLTRANSFERASE"/>
    <property type="match status" value="1"/>
</dbReference>
<sequence length="309" mass="35843">MTPPKNQKLFSIGCRCGRLANRLIIFANFIALAEEQGDRVINYTFHSYADLFEATRANIHCAYPVPQRKSWLDRIPGVGAIIRKTRIFYHITRYTSVLIDRFPVFGRKFVTLRETKGQFITYLDGPDVQEKIRPAEIVFVYGWRFRAPHLVHKHGDKIRAYFQPLETFERASREVVEPLRRNADIVIGVHVRHGDYRGWKGGQYFYPVERYAAWMRDLATQFPGRRVSFLVCSDERRNAGEFPGLTVGFGTKSPVSDLFALSHCDYIIGTRSTFPQWASFYGGKPLLQILDRNASVKVEDFRVCYLDWD</sequence>
<dbReference type="Proteomes" id="UP000317122">
    <property type="component" value="Unassembled WGS sequence"/>
</dbReference>
<dbReference type="GO" id="GO:0008107">
    <property type="term" value="F:galactoside 2-alpha-L-fucosyltransferase activity"/>
    <property type="evidence" value="ECO:0007669"/>
    <property type="project" value="InterPro"/>
</dbReference>
<comment type="caution">
    <text evidence="3">The sequence shown here is derived from an EMBL/GenBank/DDBJ whole genome shotgun (WGS) entry which is preliminary data.</text>
</comment>
<keyword evidence="1" id="KW-0328">Glycosyltransferase</keyword>
<keyword evidence="2 3" id="KW-0808">Transferase</keyword>
<evidence type="ECO:0000256" key="2">
    <source>
        <dbReference type="ARBA" id="ARBA00022679"/>
    </source>
</evidence>
<dbReference type="InterPro" id="IPR002516">
    <property type="entry name" value="Glyco_trans_11"/>
</dbReference>
<dbReference type="PANTHER" id="PTHR11927:SF9">
    <property type="entry name" value="L-FUCOSYLTRANSFERASE"/>
    <property type="match status" value="1"/>
</dbReference>